<dbReference type="EMBL" id="JANPWB010000011">
    <property type="protein sequence ID" value="KAJ1131125.1"/>
    <property type="molecule type" value="Genomic_DNA"/>
</dbReference>
<comment type="caution">
    <text evidence="2">The sequence shown here is derived from an EMBL/GenBank/DDBJ whole genome shotgun (WGS) entry which is preliminary data.</text>
</comment>
<protein>
    <submittedName>
        <fullName evidence="2">Uncharacterized protein</fullName>
    </submittedName>
</protein>
<feature type="region of interest" description="Disordered" evidence="1">
    <location>
        <begin position="109"/>
        <end position="132"/>
    </location>
</feature>
<keyword evidence="3" id="KW-1185">Reference proteome</keyword>
<dbReference type="Proteomes" id="UP001066276">
    <property type="component" value="Chromosome 7"/>
</dbReference>
<accession>A0AAV7PVW9</accession>
<proteinExistence type="predicted"/>
<gene>
    <name evidence="2" type="ORF">NDU88_009468</name>
</gene>
<dbReference type="AlphaFoldDB" id="A0AAV7PVW9"/>
<evidence type="ECO:0000256" key="1">
    <source>
        <dbReference type="SAM" id="MobiDB-lite"/>
    </source>
</evidence>
<sequence length="132" mass="13693">MHRHLAGTPGSGDPGTPKKLLSTSPVLLSSKAPQPGHGPRTSKPTLHVGIRSLPPPGRTSIRLSTLWSHLTALTRLVLGPPPGPHQGSARAVRRHTTAQVRSLLERPAGHLEPNAAPGQAAKPVHIQGPGGP</sequence>
<evidence type="ECO:0000313" key="3">
    <source>
        <dbReference type="Proteomes" id="UP001066276"/>
    </source>
</evidence>
<name>A0AAV7PVW9_PLEWA</name>
<reference evidence="2" key="1">
    <citation type="journal article" date="2022" name="bioRxiv">
        <title>Sequencing and chromosome-scale assembly of the giantPleurodeles waltlgenome.</title>
        <authorList>
            <person name="Brown T."/>
            <person name="Elewa A."/>
            <person name="Iarovenko S."/>
            <person name="Subramanian E."/>
            <person name="Araus A.J."/>
            <person name="Petzold A."/>
            <person name="Susuki M."/>
            <person name="Suzuki K.-i.T."/>
            <person name="Hayashi T."/>
            <person name="Toyoda A."/>
            <person name="Oliveira C."/>
            <person name="Osipova E."/>
            <person name="Leigh N.D."/>
            <person name="Simon A."/>
            <person name="Yun M.H."/>
        </authorList>
    </citation>
    <scope>NUCLEOTIDE SEQUENCE</scope>
    <source>
        <strain evidence="2">20211129_DDA</strain>
        <tissue evidence="2">Liver</tissue>
    </source>
</reference>
<evidence type="ECO:0000313" key="2">
    <source>
        <dbReference type="EMBL" id="KAJ1131125.1"/>
    </source>
</evidence>
<organism evidence="2 3">
    <name type="scientific">Pleurodeles waltl</name>
    <name type="common">Iberian ribbed newt</name>
    <dbReference type="NCBI Taxonomy" id="8319"/>
    <lineage>
        <taxon>Eukaryota</taxon>
        <taxon>Metazoa</taxon>
        <taxon>Chordata</taxon>
        <taxon>Craniata</taxon>
        <taxon>Vertebrata</taxon>
        <taxon>Euteleostomi</taxon>
        <taxon>Amphibia</taxon>
        <taxon>Batrachia</taxon>
        <taxon>Caudata</taxon>
        <taxon>Salamandroidea</taxon>
        <taxon>Salamandridae</taxon>
        <taxon>Pleurodelinae</taxon>
        <taxon>Pleurodeles</taxon>
    </lineage>
</organism>
<feature type="region of interest" description="Disordered" evidence="1">
    <location>
        <begin position="1"/>
        <end position="59"/>
    </location>
</feature>
<feature type="region of interest" description="Disordered" evidence="1">
    <location>
        <begin position="78"/>
        <end position="97"/>
    </location>
</feature>